<protein>
    <submittedName>
        <fullName evidence="1">Uncharacterized protein</fullName>
    </submittedName>
</protein>
<evidence type="ECO:0000313" key="1">
    <source>
        <dbReference type="EMBL" id="EEF28359.1"/>
    </source>
</evidence>
<name>B9T709_RICCO</name>
<dbReference type="AlphaFoldDB" id="B9T709"/>
<gene>
    <name evidence="1" type="ORF">RCOM_0080050</name>
</gene>
<dbReference type="EMBL" id="EQ974678">
    <property type="protein sequence ID" value="EEF28359.1"/>
    <property type="molecule type" value="Genomic_DNA"/>
</dbReference>
<dbReference type="InParanoid" id="B9T709"/>
<evidence type="ECO:0000313" key="2">
    <source>
        <dbReference type="Proteomes" id="UP000008311"/>
    </source>
</evidence>
<reference evidence="2" key="1">
    <citation type="journal article" date="2010" name="Nat. Biotechnol.">
        <title>Draft genome sequence of the oilseed species Ricinus communis.</title>
        <authorList>
            <person name="Chan A.P."/>
            <person name="Crabtree J."/>
            <person name="Zhao Q."/>
            <person name="Lorenzi H."/>
            <person name="Orvis J."/>
            <person name="Puiu D."/>
            <person name="Melake-Berhan A."/>
            <person name="Jones K.M."/>
            <person name="Redman J."/>
            <person name="Chen G."/>
            <person name="Cahoon E.B."/>
            <person name="Gedil M."/>
            <person name="Stanke M."/>
            <person name="Haas B.J."/>
            <person name="Wortman J.R."/>
            <person name="Fraser-Liggett C.M."/>
            <person name="Ravel J."/>
            <person name="Rabinowicz P.D."/>
        </authorList>
    </citation>
    <scope>NUCLEOTIDE SEQUENCE [LARGE SCALE GENOMIC DNA]</scope>
    <source>
        <strain evidence="2">cv. Hale</strain>
    </source>
</reference>
<sequence>MGGRSSMNLPHRNIVRPLPAVSSPQTRCMLDAADALCALDAADAACARRC</sequence>
<dbReference type="Proteomes" id="UP000008311">
    <property type="component" value="Unassembled WGS sequence"/>
</dbReference>
<proteinExistence type="predicted"/>
<keyword evidence="2" id="KW-1185">Reference proteome</keyword>
<accession>B9T709</accession>
<organism evidence="1 2">
    <name type="scientific">Ricinus communis</name>
    <name type="common">Castor bean</name>
    <dbReference type="NCBI Taxonomy" id="3988"/>
    <lineage>
        <taxon>Eukaryota</taxon>
        <taxon>Viridiplantae</taxon>
        <taxon>Streptophyta</taxon>
        <taxon>Embryophyta</taxon>
        <taxon>Tracheophyta</taxon>
        <taxon>Spermatophyta</taxon>
        <taxon>Magnoliopsida</taxon>
        <taxon>eudicotyledons</taxon>
        <taxon>Gunneridae</taxon>
        <taxon>Pentapetalae</taxon>
        <taxon>rosids</taxon>
        <taxon>fabids</taxon>
        <taxon>Malpighiales</taxon>
        <taxon>Euphorbiaceae</taxon>
        <taxon>Acalyphoideae</taxon>
        <taxon>Acalypheae</taxon>
        <taxon>Ricinus</taxon>
    </lineage>
</organism>